<evidence type="ECO:0000256" key="2">
    <source>
        <dbReference type="ARBA" id="ARBA00011881"/>
    </source>
</evidence>
<evidence type="ECO:0000256" key="6">
    <source>
        <dbReference type="ARBA" id="ARBA00070405"/>
    </source>
</evidence>
<dbReference type="InterPro" id="IPR036513">
    <property type="entry name" value="STAS_dom_sf"/>
</dbReference>
<dbReference type="RefSeq" id="WP_179502337.1">
    <property type="nucleotide sequence ID" value="NZ_JACCAA010000001.1"/>
</dbReference>
<comment type="caution">
    <text evidence="9">The sequence shown here is derived from an EMBL/GenBank/DDBJ whole genome shotgun (WGS) entry which is preliminary data.</text>
</comment>
<keyword evidence="7" id="KW-0007">Acetylation</keyword>
<dbReference type="GO" id="GO:0006537">
    <property type="term" value="P:glutamate biosynthetic process"/>
    <property type="evidence" value="ECO:0007669"/>
    <property type="project" value="TreeGrafter"/>
</dbReference>
<dbReference type="NCBIfam" id="TIGR03814">
    <property type="entry name" value="Gln_ase"/>
    <property type="match status" value="1"/>
</dbReference>
<dbReference type="Pfam" id="PF01740">
    <property type="entry name" value="STAS"/>
    <property type="match status" value="1"/>
</dbReference>
<dbReference type="EC" id="3.5.1.2" evidence="3 7"/>
<keyword evidence="10" id="KW-1185">Reference proteome</keyword>
<dbReference type="PROSITE" id="PS50801">
    <property type="entry name" value="STAS"/>
    <property type="match status" value="1"/>
</dbReference>
<sequence>MRSPIPDYLQEVLAACAPATGAVADYIPELAAADPDRLAICIATPDGAVYTAGDTDVEFTIQSMSKPFVYALAIADLGLKGVLAKVDVEPSGEAFNVISLEEESGRPENPMINAGAILTHSLVRGADDEERFERILEMFSKLAGRELSVDEEVFASEWSTTHRNLAMGHMLKAVGVMEADPVRVVRGYVRQCAIKVTCRDLAVMAATLAGGGVHPVSGERLLSREVTRQALSVMTTCGMYDAAGDWVTTVGIPAKSGVSGGILGALPGQVGLAVFSPRLDVHGHSVRGVEVFGRLSADMGLHMMDVAPQPTAALRQQYADDSRTVYRLQGNLRFAGTETVVRAVSEADVETERVVLDLTRVNSVDDVSRRMLDEVVRRLAIDGVRVELIDPEGVLPQQ</sequence>
<feature type="binding site" evidence="7">
    <location>
        <position position="258"/>
    </location>
    <ligand>
        <name>substrate</name>
    </ligand>
</feature>
<evidence type="ECO:0000313" key="10">
    <source>
        <dbReference type="Proteomes" id="UP000540656"/>
    </source>
</evidence>
<dbReference type="EMBL" id="JACCAA010000001">
    <property type="protein sequence ID" value="NYG59269.1"/>
    <property type="molecule type" value="Genomic_DNA"/>
</dbReference>
<dbReference type="AlphaFoldDB" id="A0A7Y9S1I9"/>
<feature type="binding site" evidence="7">
    <location>
        <position position="63"/>
    </location>
    <ligand>
        <name>substrate</name>
    </ligand>
</feature>
<feature type="domain" description="STAS" evidence="8">
    <location>
        <begin position="325"/>
        <end position="398"/>
    </location>
</feature>
<protein>
    <recommendedName>
        <fullName evidence="6 7">Glutaminase</fullName>
        <ecNumber evidence="3 7">3.5.1.2</ecNumber>
    </recommendedName>
</protein>
<comment type="similarity">
    <text evidence="1 7">Belongs to the glutaminase family.</text>
</comment>
<dbReference type="SUPFAM" id="SSF52091">
    <property type="entry name" value="SpoIIaa-like"/>
    <property type="match status" value="1"/>
</dbReference>
<dbReference type="HAMAP" id="MF_00313">
    <property type="entry name" value="Glutaminase"/>
    <property type="match status" value="1"/>
</dbReference>
<feature type="binding site" evidence="7">
    <location>
        <position position="157"/>
    </location>
    <ligand>
        <name>substrate</name>
    </ligand>
</feature>
<dbReference type="NCBIfam" id="NF002134">
    <property type="entry name" value="PRK00971.1-4"/>
    <property type="match status" value="1"/>
</dbReference>
<dbReference type="InterPro" id="IPR015868">
    <property type="entry name" value="Glutaminase"/>
</dbReference>
<evidence type="ECO:0000313" key="9">
    <source>
        <dbReference type="EMBL" id="NYG59269.1"/>
    </source>
</evidence>
<dbReference type="InterPro" id="IPR002645">
    <property type="entry name" value="STAS_dom"/>
</dbReference>
<dbReference type="GO" id="GO:0004359">
    <property type="term" value="F:glutaminase activity"/>
    <property type="evidence" value="ECO:0007669"/>
    <property type="project" value="UniProtKB-UniRule"/>
</dbReference>
<dbReference type="Gene3D" id="3.40.710.10">
    <property type="entry name" value="DD-peptidase/beta-lactamase superfamily"/>
    <property type="match status" value="1"/>
</dbReference>
<dbReference type="Gene3D" id="3.30.750.24">
    <property type="entry name" value="STAS domain"/>
    <property type="match status" value="1"/>
</dbReference>
<evidence type="ECO:0000256" key="7">
    <source>
        <dbReference type="HAMAP-Rule" id="MF_00313"/>
    </source>
</evidence>
<accession>A0A7Y9S1I9</accession>
<evidence type="ECO:0000256" key="5">
    <source>
        <dbReference type="ARBA" id="ARBA00049534"/>
    </source>
</evidence>
<gene>
    <name evidence="7" type="primary">glsA</name>
    <name evidence="9" type="ORF">BJ980_002192</name>
</gene>
<organism evidence="9 10">
    <name type="scientific">Nocardioides daedukensis</name>
    <dbReference type="NCBI Taxonomy" id="634462"/>
    <lineage>
        <taxon>Bacteria</taxon>
        <taxon>Bacillati</taxon>
        <taxon>Actinomycetota</taxon>
        <taxon>Actinomycetes</taxon>
        <taxon>Propionibacteriales</taxon>
        <taxon>Nocardioidaceae</taxon>
        <taxon>Nocardioides</taxon>
    </lineage>
</organism>
<dbReference type="GO" id="GO:0006543">
    <property type="term" value="P:L-glutamine catabolic process"/>
    <property type="evidence" value="ECO:0007669"/>
    <property type="project" value="TreeGrafter"/>
</dbReference>
<reference evidence="9 10" key="1">
    <citation type="submission" date="2020-07" db="EMBL/GenBank/DDBJ databases">
        <title>Sequencing the genomes of 1000 actinobacteria strains.</title>
        <authorList>
            <person name="Klenk H.-P."/>
        </authorList>
    </citation>
    <scope>NUCLEOTIDE SEQUENCE [LARGE SCALE GENOMIC DNA]</scope>
    <source>
        <strain evidence="9 10">DSM 23819</strain>
    </source>
</reference>
<proteinExistence type="inferred from homology"/>
<dbReference type="FunFam" id="3.40.710.10:FF:000005">
    <property type="entry name" value="Glutaminase"/>
    <property type="match status" value="1"/>
</dbReference>
<dbReference type="PANTHER" id="PTHR12544:SF29">
    <property type="entry name" value="GLUTAMINASE"/>
    <property type="match status" value="1"/>
</dbReference>
<dbReference type="Proteomes" id="UP000540656">
    <property type="component" value="Unassembled WGS sequence"/>
</dbReference>
<evidence type="ECO:0000256" key="1">
    <source>
        <dbReference type="ARBA" id="ARBA00011076"/>
    </source>
</evidence>
<feature type="binding site" evidence="7">
    <location>
        <position position="164"/>
    </location>
    <ligand>
        <name>substrate</name>
    </ligand>
</feature>
<feature type="binding site" evidence="7">
    <location>
        <position position="240"/>
    </location>
    <ligand>
        <name>substrate</name>
    </ligand>
</feature>
<comment type="catalytic activity">
    <reaction evidence="5 7">
        <text>L-glutamine + H2O = L-glutamate + NH4(+)</text>
        <dbReference type="Rhea" id="RHEA:15889"/>
        <dbReference type="ChEBI" id="CHEBI:15377"/>
        <dbReference type="ChEBI" id="CHEBI:28938"/>
        <dbReference type="ChEBI" id="CHEBI:29985"/>
        <dbReference type="ChEBI" id="CHEBI:58359"/>
        <dbReference type="EC" id="3.5.1.2"/>
    </reaction>
</comment>
<comment type="subunit">
    <text evidence="2 7">Homotetramer.</text>
</comment>
<evidence type="ECO:0000256" key="3">
    <source>
        <dbReference type="ARBA" id="ARBA00012918"/>
    </source>
</evidence>
<evidence type="ECO:0000259" key="8">
    <source>
        <dbReference type="PROSITE" id="PS50801"/>
    </source>
</evidence>
<dbReference type="InterPro" id="IPR012338">
    <property type="entry name" value="Beta-lactam/transpept-like"/>
</dbReference>
<name>A0A7Y9S1I9_9ACTN</name>
<feature type="binding site" evidence="7">
    <location>
        <position position="188"/>
    </location>
    <ligand>
        <name>substrate</name>
    </ligand>
</feature>
<evidence type="ECO:0000256" key="4">
    <source>
        <dbReference type="ARBA" id="ARBA00022801"/>
    </source>
</evidence>
<keyword evidence="4 7" id="KW-0378">Hydrolase</keyword>
<feature type="binding site" evidence="7">
    <location>
        <position position="113"/>
    </location>
    <ligand>
        <name>substrate</name>
    </ligand>
</feature>
<dbReference type="Pfam" id="PF04960">
    <property type="entry name" value="Glutaminase"/>
    <property type="match status" value="1"/>
</dbReference>
<dbReference type="PANTHER" id="PTHR12544">
    <property type="entry name" value="GLUTAMINASE"/>
    <property type="match status" value="1"/>
</dbReference>
<dbReference type="SUPFAM" id="SSF56601">
    <property type="entry name" value="beta-lactamase/transpeptidase-like"/>
    <property type="match status" value="1"/>
</dbReference>